<dbReference type="Proteomes" id="UP000286063">
    <property type="component" value="Unassembled WGS sequence"/>
</dbReference>
<keyword evidence="2" id="KW-0121">Carboxypeptidase</keyword>
<dbReference type="AlphaFoldDB" id="A0A413IN62"/>
<dbReference type="SUPFAM" id="SSF49464">
    <property type="entry name" value="Carboxypeptidase regulatory domain-like"/>
    <property type="match status" value="1"/>
</dbReference>
<keyword evidence="1" id="KW-0812">Transmembrane</keyword>
<keyword evidence="2" id="KW-0378">Hydrolase</keyword>
<keyword evidence="1" id="KW-1133">Transmembrane helix</keyword>
<gene>
    <name evidence="2" type="ORF">DXA50_09960</name>
</gene>
<dbReference type="InterPro" id="IPR008969">
    <property type="entry name" value="CarboxyPept-like_regulatory"/>
</dbReference>
<reference evidence="2 3" key="1">
    <citation type="submission" date="2018-08" db="EMBL/GenBank/DDBJ databases">
        <title>A genome reference for cultivated species of the human gut microbiota.</title>
        <authorList>
            <person name="Zou Y."/>
            <person name="Xue W."/>
            <person name="Luo G."/>
        </authorList>
    </citation>
    <scope>NUCLEOTIDE SEQUENCE [LARGE SCALE GENOMIC DNA]</scope>
    <source>
        <strain evidence="2 3">OF02-7</strain>
    </source>
</reference>
<evidence type="ECO:0000313" key="3">
    <source>
        <dbReference type="Proteomes" id="UP000286063"/>
    </source>
</evidence>
<dbReference type="OrthoDB" id="1098678at2"/>
<dbReference type="Pfam" id="PF13620">
    <property type="entry name" value="CarboxypepD_reg"/>
    <property type="match status" value="1"/>
</dbReference>
<sequence length="130" mass="14546">MLIPEHISYLIDIIMKTKSLIVLVTSVVIAVITCSFTMKSDTQWITVSGYVDNTNGDVISQVDVTCTLNRDNTQLSKTQTDPEGYYSIQVRQSESCTLSFSHANYVPQDKIVSSNTDIDDMNVTLRSQEE</sequence>
<proteinExistence type="predicted"/>
<name>A0A413IN62_9BACT</name>
<protein>
    <submittedName>
        <fullName evidence="2">Carboxypeptidase regulatory-like domain-containing protein</fullName>
    </submittedName>
</protein>
<keyword evidence="2" id="KW-0645">Protease</keyword>
<dbReference type="EMBL" id="QSCR01000016">
    <property type="protein sequence ID" value="RGY17222.1"/>
    <property type="molecule type" value="Genomic_DNA"/>
</dbReference>
<evidence type="ECO:0000313" key="2">
    <source>
        <dbReference type="EMBL" id="RGY17222.1"/>
    </source>
</evidence>
<evidence type="ECO:0000256" key="1">
    <source>
        <dbReference type="SAM" id="Phobius"/>
    </source>
</evidence>
<dbReference type="Gene3D" id="2.60.40.1120">
    <property type="entry name" value="Carboxypeptidase-like, regulatory domain"/>
    <property type="match status" value="1"/>
</dbReference>
<accession>A0A413IN62</accession>
<dbReference type="GO" id="GO:0004180">
    <property type="term" value="F:carboxypeptidase activity"/>
    <property type="evidence" value="ECO:0007669"/>
    <property type="project" value="UniProtKB-KW"/>
</dbReference>
<organism evidence="2 3">
    <name type="scientific">Butyricimonas virosa</name>
    <dbReference type="NCBI Taxonomy" id="544645"/>
    <lineage>
        <taxon>Bacteria</taxon>
        <taxon>Pseudomonadati</taxon>
        <taxon>Bacteroidota</taxon>
        <taxon>Bacteroidia</taxon>
        <taxon>Bacteroidales</taxon>
        <taxon>Odoribacteraceae</taxon>
        <taxon>Butyricimonas</taxon>
    </lineage>
</organism>
<keyword evidence="1" id="KW-0472">Membrane</keyword>
<feature type="transmembrane region" description="Helical" evidence="1">
    <location>
        <begin position="20"/>
        <end position="38"/>
    </location>
</feature>
<comment type="caution">
    <text evidence="2">The sequence shown here is derived from an EMBL/GenBank/DDBJ whole genome shotgun (WGS) entry which is preliminary data.</text>
</comment>